<dbReference type="EMBL" id="ADIZ01000004">
    <property type="protein sequence ID" value="OSK97997.1"/>
    <property type="molecule type" value="Genomic_DNA"/>
</dbReference>
<organism evidence="1 2">
    <name type="scientific">Escherichia coli TA447</name>
    <dbReference type="NCBI Taxonomy" id="656447"/>
    <lineage>
        <taxon>Bacteria</taxon>
        <taxon>Pseudomonadati</taxon>
        <taxon>Pseudomonadota</taxon>
        <taxon>Gammaproteobacteria</taxon>
        <taxon>Enterobacterales</taxon>
        <taxon>Enterobacteriaceae</taxon>
        <taxon>Escherichia</taxon>
    </lineage>
</organism>
<dbReference type="Proteomes" id="UP000193942">
    <property type="component" value="Unassembled WGS sequence"/>
</dbReference>
<gene>
    <name evidence="1" type="ORF">ECXG_03743</name>
</gene>
<sequence length="30" mass="3740">MIFCLIVWYFLFLNQNHKTKIMINHLMVLD</sequence>
<reference evidence="1 2" key="1">
    <citation type="submission" date="2010-04" db="EMBL/GenBank/DDBJ databases">
        <title>The Genome Sequence of Escherichia coli TA447.</title>
        <authorList>
            <consortium name="The Broad Institute Genome Sequencing Platform"/>
            <consortium name="The Broad Institute Genome Sequencing Center for Infectious Disease"/>
            <person name="Feldgarden M."/>
            <person name="Gordon D.M."/>
            <person name="Johnson J.R."/>
            <person name="Johnston B.D."/>
            <person name="Young S."/>
            <person name="Zeng Q."/>
            <person name="Koehrsen M."/>
            <person name="Alvarado L."/>
            <person name="Berlin A.M."/>
            <person name="Borenstein D."/>
            <person name="Chapman S.B."/>
            <person name="Chen Z."/>
            <person name="Engels R."/>
            <person name="Freedman E."/>
            <person name="Gellesch M."/>
            <person name="Goldberg J."/>
            <person name="Griggs A."/>
            <person name="Gujja S."/>
            <person name="Heilman E.R."/>
            <person name="Heiman D.I."/>
            <person name="Hepburn T.A."/>
            <person name="Howarth C."/>
            <person name="Jen D."/>
            <person name="Larson L."/>
            <person name="Mehta T."/>
            <person name="Park D."/>
            <person name="Pearson M."/>
            <person name="Richards J."/>
            <person name="Roberts A."/>
            <person name="Saif S."/>
            <person name="Shea T.D."/>
            <person name="Shenoy N."/>
            <person name="Sisk P."/>
            <person name="Stolte C."/>
            <person name="Sykes S.N."/>
            <person name="Walk T."/>
            <person name="White J."/>
            <person name="Yandava C."/>
            <person name="Haas B."/>
            <person name="Henn M.R."/>
            <person name="Nusbaum C."/>
            <person name="Birren B."/>
        </authorList>
    </citation>
    <scope>NUCLEOTIDE SEQUENCE [LARGE SCALE GENOMIC DNA]</scope>
    <source>
        <strain evidence="1 2">TA447</strain>
    </source>
</reference>
<comment type="caution">
    <text evidence="1">The sequence shown here is derived from an EMBL/GenBank/DDBJ whole genome shotgun (WGS) entry which is preliminary data.</text>
</comment>
<evidence type="ECO:0000313" key="1">
    <source>
        <dbReference type="EMBL" id="OSK97997.1"/>
    </source>
</evidence>
<name>A0A1X3J697_ECOLX</name>
<evidence type="ECO:0000313" key="2">
    <source>
        <dbReference type="Proteomes" id="UP000193942"/>
    </source>
</evidence>
<protein>
    <submittedName>
        <fullName evidence="1">Uncharacterized protein</fullName>
    </submittedName>
</protein>
<accession>A0A1X3J697</accession>
<dbReference type="AlphaFoldDB" id="A0A1X3J697"/>
<proteinExistence type="predicted"/>